<accession>A0A370NB07</accession>
<dbReference type="PANTHER" id="PTHR12526:SF630">
    <property type="entry name" value="GLYCOSYLTRANSFERASE"/>
    <property type="match status" value="1"/>
</dbReference>
<reference evidence="2" key="1">
    <citation type="submission" date="2018-05" db="EMBL/GenBank/DDBJ databases">
        <authorList>
            <person name="Feng T."/>
        </authorList>
    </citation>
    <scope>NUCLEOTIDE SEQUENCE [LARGE SCALE GENOMIC DNA]</scope>
    <source>
        <strain evidence="2">S27</strain>
    </source>
</reference>
<dbReference type="Gene3D" id="3.40.50.2000">
    <property type="entry name" value="Glycogen Phosphorylase B"/>
    <property type="match status" value="2"/>
</dbReference>
<protein>
    <submittedName>
        <fullName evidence="1">Group 1 glycosyl transferase</fullName>
    </submittedName>
</protein>
<evidence type="ECO:0000313" key="2">
    <source>
        <dbReference type="Proteomes" id="UP000254875"/>
    </source>
</evidence>
<keyword evidence="1" id="KW-0808">Transferase</keyword>
<comment type="caution">
    <text evidence="1">The sequence shown here is derived from an EMBL/GenBank/DDBJ whole genome shotgun (WGS) entry which is preliminary data.</text>
</comment>
<sequence>MNILFVVPFLPQENAPQAGHRLAYEYIKKLCAEATVDVLIISRTEISTDDIRLPHGVENVYVKVVKRLSALHNALKFAFKVAPRFFSRYERSVETFVSDLVSKRGYEVVRLEFSQTFIYAEELRCRFGSNISLHFGVHDVQIQLVLRRTGPEGNFFAKQTFDLEGRLFSLADKIFVLSKKDKNLISSMYAGVKSVEIMPIILPRIFSSINRTQETIKAGNILFWGAMGRIENEEAAIGFIESTFMPLIRKGVPLKLFIVGSSPTVRMTGYRSDSICVTGFVQDPSEYFRAAQIGVVPLISGAGVKLKTLEMLAAGLPVISTPVGAEGIEYDGNLLTVCGLERFGEVIESLHYGHAAFVRDGSAFGE</sequence>
<dbReference type="Pfam" id="PF13692">
    <property type="entry name" value="Glyco_trans_1_4"/>
    <property type="match status" value="1"/>
</dbReference>
<evidence type="ECO:0000313" key="1">
    <source>
        <dbReference type="EMBL" id="RDK02782.1"/>
    </source>
</evidence>
<dbReference type="Proteomes" id="UP000254875">
    <property type="component" value="Unassembled WGS sequence"/>
</dbReference>
<proteinExistence type="predicted"/>
<gene>
    <name evidence="1" type="ORF">DLM46_11060</name>
</gene>
<dbReference type="GO" id="GO:0016740">
    <property type="term" value="F:transferase activity"/>
    <property type="evidence" value="ECO:0007669"/>
    <property type="project" value="UniProtKB-KW"/>
</dbReference>
<dbReference type="PANTHER" id="PTHR12526">
    <property type="entry name" value="GLYCOSYLTRANSFERASE"/>
    <property type="match status" value="1"/>
</dbReference>
<dbReference type="AlphaFoldDB" id="A0A370NB07"/>
<name>A0A370NB07_9BURK</name>
<keyword evidence="2" id="KW-1185">Reference proteome</keyword>
<dbReference type="RefSeq" id="WP_115100807.1">
    <property type="nucleotide sequence ID" value="NZ_QHKS01000006.1"/>
</dbReference>
<dbReference type="EMBL" id="QHKS01000006">
    <property type="protein sequence ID" value="RDK02782.1"/>
    <property type="molecule type" value="Genomic_DNA"/>
</dbReference>
<organism evidence="1 2">
    <name type="scientific">Paraburkholderia lacunae</name>
    <dbReference type="NCBI Taxonomy" id="2211104"/>
    <lineage>
        <taxon>Bacteria</taxon>
        <taxon>Pseudomonadati</taxon>
        <taxon>Pseudomonadota</taxon>
        <taxon>Betaproteobacteria</taxon>
        <taxon>Burkholderiales</taxon>
        <taxon>Burkholderiaceae</taxon>
        <taxon>Paraburkholderia</taxon>
    </lineage>
</organism>
<dbReference type="OrthoDB" id="9816564at2"/>
<dbReference type="SUPFAM" id="SSF53756">
    <property type="entry name" value="UDP-Glycosyltransferase/glycogen phosphorylase"/>
    <property type="match status" value="1"/>
</dbReference>